<protein>
    <submittedName>
        <fullName evidence="1">Uncharacterized protein</fullName>
    </submittedName>
</protein>
<dbReference type="Proteomes" id="UP000054099">
    <property type="component" value="Unassembled WGS sequence"/>
</dbReference>
<evidence type="ECO:0000313" key="2">
    <source>
        <dbReference type="Proteomes" id="UP000054099"/>
    </source>
</evidence>
<gene>
    <name evidence="1" type="ORF">AS030_03960</name>
</gene>
<name>A0A0V8JCK1_9BACL</name>
<proteinExistence type="predicted"/>
<comment type="caution">
    <text evidence="1">The sequence shown here is derived from an EMBL/GenBank/DDBJ whole genome shotgun (WGS) entry which is preliminary data.</text>
</comment>
<dbReference type="OrthoDB" id="2972666at2"/>
<dbReference type="EMBL" id="LNQN01000001">
    <property type="protein sequence ID" value="KSU84697.1"/>
    <property type="molecule type" value="Genomic_DNA"/>
</dbReference>
<sequence length="98" mass="10958">MKKENFHLKISLLNKAGKTYVHPDDLPAVLNLLHSASEAGLAVKIEYFDDILAYRTATSVVGETILSVNKSTNETLFFGPYTFKNLAHSLNIQLSYQK</sequence>
<reference evidence="1 2" key="1">
    <citation type="journal article" date="2014" name="Antonie Van Leeuwenhoek">
        <title>Fictibacillus enclensis sp. nov., isolated from marine sediment.</title>
        <authorList>
            <person name="Dastager S.G."/>
            <person name="Mawlankar R."/>
            <person name="Srinivasan K."/>
            <person name="Tang S.K."/>
            <person name="Lee J.C."/>
            <person name="Ramana V.V."/>
            <person name="Shouche Y.S."/>
        </authorList>
    </citation>
    <scope>NUCLEOTIDE SEQUENCE [LARGE SCALE GENOMIC DNA]</scope>
    <source>
        <strain evidence="1 2">NIO-1003</strain>
    </source>
</reference>
<organism evidence="1 2">
    <name type="scientific">Fictibacillus enclensis</name>
    <dbReference type="NCBI Taxonomy" id="1017270"/>
    <lineage>
        <taxon>Bacteria</taxon>
        <taxon>Bacillati</taxon>
        <taxon>Bacillota</taxon>
        <taxon>Bacilli</taxon>
        <taxon>Bacillales</taxon>
        <taxon>Fictibacillaceae</taxon>
        <taxon>Fictibacillus</taxon>
    </lineage>
</organism>
<dbReference type="RefSeq" id="WP_061968639.1">
    <property type="nucleotide sequence ID" value="NZ_FMAV01000001.1"/>
</dbReference>
<accession>A0A0V8JCK1</accession>
<dbReference type="AlphaFoldDB" id="A0A0V8JCK1"/>
<keyword evidence="2" id="KW-1185">Reference proteome</keyword>
<evidence type="ECO:0000313" key="1">
    <source>
        <dbReference type="EMBL" id="KSU84697.1"/>
    </source>
</evidence>